<dbReference type="PROSITE" id="PS01360">
    <property type="entry name" value="ZF_MYND_1"/>
    <property type="match status" value="1"/>
</dbReference>
<evidence type="ECO:0000256" key="3">
    <source>
        <dbReference type="ARBA" id="ARBA00022833"/>
    </source>
</evidence>
<dbReference type="InParanoid" id="E2C8F7"/>
<keyword evidence="1" id="KW-0479">Metal-binding</keyword>
<dbReference type="GO" id="GO:0008270">
    <property type="term" value="F:zinc ion binding"/>
    <property type="evidence" value="ECO:0007669"/>
    <property type="project" value="UniProtKB-KW"/>
</dbReference>
<dbReference type="Proteomes" id="UP000008237">
    <property type="component" value="Unassembled WGS sequence"/>
</dbReference>
<organism evidence="6">
    <name type="scientific">Harpegnathos saltator</name>
    <name type="common">Jerdon's jumping ant</name>
    <dbReference type="NCBI Taxonomy" id="610380"/>
    <lineage>
        <taxon>Eukaryota</taxon>
        <taxon>Metazoa</taxon>
        <taxon>Ecdysozoa</taxon>
        <taxon>Arthropoda</taxon>
        <taxon>Hexapoda</taxon>
        <taxon>Insecta</taxon>
        <taxon>Pterygota</taxon>
        <taxon>Neoptera</taxon>
        <taxon>Endopterygota</taxon>
        <taxon>Hymenoptera</taxon>
        <taxon>Apocrita</taxon>
        <taxon>Aculeata</taxon>
        <taxon>Formicoidea</taxon>
        <taxon>Formicidae</taxon>
        <taxon>Ponerinae</taxon>
        <taxon>Ponerini</taxon>
        <taxon>Harpegnathos</taxon>
    </lineage>
</organism>
<gene>
    <name evidence="5" type="ORF">EAI_09687</name>
</gene>
<dbReference type="AlphaFoldDB" id="E2C8F7"/>
<feature type="domain" description="MYND-type" evidence="4">
    <location>
        <begin position="13"/>
        <end position="52"/>
    </location>
</feature>
<keyword evidence="3" id="KW-0862">Zinc</keyword>
<evidence type="ECO:0000256" key="1">
    <source>
        <dbReference type="ARBA" id="ARBA00022723"/>
    </source>
</evidence>
<evidence type="ECO:0000256" key="2">
    <source>
        <dbReference type="ARBA" id="ARBA00022771"/>
    </source>
</evidence>
<feature type="non-terminal residue" evidence="5">
    <location>
        <position position="155"/>
    </location>
</feature>
<dbReference type="OrthoDB" id="5282002at2759"/>
<keyword evidence="6" id="KW-1185">Reference proteome</keyword>
<dbReference type="InterPro" id="IPR002893">
    <property type="entry name" value="Znf_MYND"/>
</dbReference>
<evidence type="ECO:0000259" key="4">
    <source>
        <dbReference type="PROSITE" id="PS01360"/>
    </source>
</evidence>
<protein>
    <recommendedName>
        <fullName evidence="4">MYND-type domain-containing protein</fullName>
    </recommendedName>
</protein>
<name>E2C8F7_HARSA</name>
<evidence type="ECO:0000313" key="6">
    <source>
        <dbReference type="Proteomes" id="UP000008237"/>
    </source>
</evidence>
<dbReference type="EMBL" id="GL453666">
    <property type="protein sequence ID" value="EFN75687.1"/>
    <property type="molecule type" value="Genomic_DNA"/>
</dbReference>
<dbReference type="Gene3D" id="6.10.140.2220">
    <property type="match status" value="1"/>
</dbReference>
<accession>E2C8F7</accession>
<feature type="non-terminal residue" evidence="5">
    <location>
        <position position="1"/>
    </location>
</feature>
<dbReference type="SUPFAM" id="SSF144232">
    <property type="entry name" value="HIT/MYND zinc finger-like"/>
    <property type="match status" value="1"/>
</dbReference>
<sequence length="155" mass="18568">SQYYNKFFNPNICHVCKIIFNDKFITCERCVLISYCGEKHRMLDYMEHDTICTALSLNREIIQRKWSIHCITYQGWTESRQEFVQLMKKSLSRNLEPYEEQMINWAKACSVCHTQENLLTCLNCYSANYCTYHKSSFKGYHSYRCHELLLSLKLD</sequence>
<keyword evidence="2" id="KW-0863">Zinc-finger</keyword>
<proteinExistence type="predicted"/>
<dbReference type="Pfam" id="PF01753">
    <property type="entry name" value="zf-MYND"/>
    <property type="match status" value="1"/>
</dbReference>
<reference evidence="5 6" key="1">
    <citation type="journal article" date="2010" name="Science">
        <title>Genomic comparison of the ants Camponotus floridanus and Harpegnathos saltator.</title>
        <authorList>
            <person name="Bonasio R."/>
            <person name="Zhang G."/>
            <person name="Ye C."/>
            <person name="Mutti N.S."/>
            <person name="Fang X."/>
            <person name="Qin N."/>
            <person name="Donahue G."/>
            <person name="Yang P."/>
            <person name="Li Q."/>
            <person name="Li C."/>
            <person name="Zhang P."/>
            <person name="Huang Z."/>
            <person name="Berger S.L."/>
            <person name="Reinberg D."/>
            <person name="Wang J."/>
            <person name="Liebig J."/>
        </authorList>
    </citation>
    <scope>NUCLEOTIDE SEQUENCE [LARGE SCALE GENOMIC DNA]</scope>
    <source>
        <strain evidence="5 6">R22 G/1</strain>
    </source>
</reference>
<evidence type="ECO:0000313" key="5">
    <source>
        <dbReference type="EMBL" id="EFN75687.1"/>
    </source>
</evidence>